<evidence type="ECO:0008006" key="5">
    <source>
        <dbReference type="Google" id="ProtNLM"/>
    </source>
</evidence>
<reference evidence="3 4" key="2">
    <citation type="journal article" date="2012" name="PLoS ONE">
        <title>An ancient pathway combining carbon dioxide fixation with the generation and utilization of a sodium ion gradient for ATP synthesis.</title>
        <authorList>
            <person name="Poehlein A."/>
            <person name="Schmidt S."/>
            <person name="Kaster A.K."/>
            <person name="Goenrich M."/>
            <person name="Vollmers J."/>
            <person name="Thurmer A."/>
            <person name="Bertsch J."/>
            <person name="Schuchmann K."/>
            <person name="Voigt B."/>
            <person name="Hecker M."/>
            <person name="Daniel R."/>
            <person name="Thauer R.K."/>
            <person name="Gottschalk G."/>
            <person name="Muller V."/>
        </authorList>
    </citation>
    <scope>NUCLEOTIDE SEQUENCE [LARGE SCALE GENOMIC DNA]</scope>
    <source>
        <strain evidence="4">ATCC 29683 / DSM 1030 / JCM 2381 / KCTC 1655 / WB1</strain>
    </source>
</reference>
<sequence>MIQNTTKKHQKKMKNSNESPNTSTSTASDDFLDLIAVIDDQNSKPLSSLIIDGLKKIKPTSELWILYLFIIIPSIVITCFLIISNSTSLIFTQFVDCSIGVNIAFFAAGLTGFALMQAIVTPKTIMKLSSIKNGPYNKFQNYLIHILGVLFYYIFTLVLSLFIKITVSIISANPDILNFISLNIKNISSFLIIFIYLLIIMHGIIEMFSLIFNLFSIYSLDSYYTCKEYSKTTSENQKKTIKTIEKDLSNS</sequence>
<feature type="compositionally biased region" description="Low complexity" evidence="1">
    <location>
        <begin position="16"/>
        <end position="25"/>
    </location>
</feature>
<name>H6LDU6_ACEWD</name>
<keyword evidence="2" id="KW-0812">Transmembrane</keyword>
<accession>H6LDU6</accession>
<evidence type="ECO:0000256" key="1">
    <source>
        <dbReference type="SAM" id="MobiDB-lite"/>
    </source>
</evidence>
<dbReference type="HOGENOM" id="CLU_1105264_0_0_9"/>
<proteinExistence type="predicted"/>
<dbReference type="EMBL" id="CP002987">
    <property type="protein sequence ID" value="AFA47989.1"/>
    <property type="molecule type" value="Genomic_DNA"/>
</dbReference>
<dbReference type="KEGG" id="awo:Awo_c12050"/>
<feature type="transmembrane region" description="Helical" evidence="2">
    <location>
        <begin position="142"/>
        <end position="170"/>
    </location>
</feature>
<keyword evidence="2" id="KW-0472">Membrane</keyword>
<evidence type="ECO:0000256" key="2">
    <source>
        <dbReference type="SAM" id="Phobius"/>
    </source>
</evidence>
<protein>
    <recommendedName>
        <fullName evidence="5">Transmembrane protein</fullName>
    </recommendedName>
</protein>
<organism evidence="3 4">
    <name type="scientific">Acetobacterium woodii (strain ATCC 29683 / DSM 1030 / JCM 2381 / KCTC 1655 / WB1)</name>
    <dbReference type="NCBI Taxonomy" id="931626"/>
    <lineage>
        <taxon>Bacteria</taxon>
        <taxon>Bacillati</taxon>
        <taxon>Bacillota</taxon>
        <taxon>Clostridia</taxon>
        <taxon>Eubacteriales</taxon>
        <taxon>Eubacteriaceae</taxon>
        <taxon>Acetobacterium</taxon>
    </lineage>
</organism>
<dbReference type="Proteomes" id="UP000007177">
    <property type="component" value="Chromosome"/>
</dbReference>
<reference evidence="4" key="1">
    <citation type="submission" date="2011-07" db="EMBL/GenBank/DDBJ databases">
        <title>Complete genome sequence of Acetobacterium woodii.</title>
        <authorList>
            <person name="Poehlein A."/>
            <person name="Schmidt S."/>
            <person name="Kaster A.-K."/>
            <person name="Goenrich M."/>
            <person name="Vollmers J."/>
            <person name="Thuermer A."/>
            <person name="Gottschalk G."/>
            <person name="Thauer R.K."/>
            <person name="Daniel R."/>
            <person name="Mueller V."/>
        </authorList>
    </citation>
    <scope>NUCLEOTIDE SEQUENCE [LARGE SCALE GENOMIC DNA]</scope>
    <source>
        <strain evidence="4">ATCC 29683 / DSM 1030 / JCM 2381 / KCTC 1655 / WB1</strain>
    </source>
</reference>
<feature type="region of interest" description="Disordered" evidence="1">
    <location>
        <begin position="1"/>
        <end position="25"/>
    </location>
</feature>
<feature type="compositionally biased region" description="Basic residues" evidence="1">
    <location>
        <begin position="1"/>
        <end position="14"/>
    </location>
</feature>
<dbReference type="AlphaFoldDB" id="H6LDU6"/>
<feature type="transmembrane region" description="Helical" evidence="2">
    <location>
        <begin position="103"/>
        <end position="121"/>
    </location>
</feature>
<keyword evidence="2" id="KW-1133">Transmembrane helix</keyword>
<feature type="transmembrane region" description="Helical" evidence="2">
    <location>
        <begin position="64"/>
        <end position="83"/>
    </location>
</feature>
<keyword evidence="4" id="KW-1185">Reference proteome</keyword>
<evidence type="ECO:0000313" key="4">
    <source>
        <dbReference type="Proteomes" id="UP000007177"/>
    </source>
</evidence>
<gene>
    <name evidence="3" type="ordered locus">Awo_c12050</name>
</gene>
<feature type="transmembrane region" description="Helical" evidence="2">
    <location>
        <begin position="190"/>
        <end position="215"/>
    </location>
</feature>
<evidence type="ECO:0000313" key="3">
    <source>
        <dbReference type="EMBL" id="AFA47989.1"/>
    </source>
</evidence>